<gene>
    <name evidence="1" type="ORF">BDR25DRAFT_356516</name>
</gene>
<evidence type="ECO:0000313" key="1">
    <source>
        <dbReference type="EMBL" id="KAF2469276.1"/>
    </source>
</evidence>
<organism evidence="1 2">
    <name type="scientific">Lindgomyces ingoldianus</name>
    <dbReference type="NCBI Taxonomy" id="673940"/>
    <lineage>
        <taxon>Eukaryota</taxon>
        <taxon>Fungi</taxon>
        <taxon>Dikarya</taxon>
        <taxon>Ascomycota</taxon>
        <taxon>Pezizomycotina</taxon>
        <taxon>Dothideomycetes</taxon>
        <taxon>Pleosporomycetidae</taxon>
        <taxon>Pleosporales</taxon>
        <taxon>Lindgomycetaceae</taxon>
        <taxon>Lindgomyces</taxon>
    </lineage>
</organism>
<accession>A0ACB6QQS9</accession>
<name>A0ACB6QQS9_9PLEO</name>
<evidence type="ECO:0000313" key="2">
    <source>
        <dbReference type="Proteomes" id="UP000799755"/>
    </source>
</evidence>
<comment type="caution">
    <text evidence="1">The sequence shown here is derived from an EMBL/GenBank/DDBJ whole genome shotgun (WGS) entry which is preliminary data.</text>
</comment>
<dbReference type="EMBL" id="MU003512">
    <property type="protein sequence ID" value="KAF2469276.1"/>
    <property type="molecule type" value="Genomic_DNA"/>
</dbReference>
<reference evidence="1" key="1">
    <citation type="journal article" date="2020" name="Stud. Mycol.">
        <title>101 Dothideomycetes genomes: a test case for predicting lifestyles and emergence of pathogens.</title>
        <authorList>
            <person name="Haridas S."/>
            <person name="Albert R."/>
            <person name="Binder M."/>
            <person name="Bloem J."/>
            <person name="Labutti K."/>
            <person name="Salamov A."/>
            <person name="Andreopoulos B."/>
            <person name="Baker S."/>
            <person name="Barry K."/>
            <person name="Bills G."/>
            <person name="Bluhm B."/>
            <person name="Cannon C."/>
            <person name="Castanera R."/>
            <person name="Culley D."/>
            <person name="Daum C."/>
            <person name="Ezra D."/>
            <person name="Gonzalez J."/>
            <person name="Henrissat B."/>
            <person name="Kuo A."/>
            <person name="Liang C."/>
            <person name="Lipzen A."/>
            <person name="Lutzoni F."/>
            <person name="Magnuson J."/>
            <person name="Mondo S."/>
            <person name="Nolan M."/>
            <person name="Ohm R."/>
            <person name="Pangilinan J."/>
            <person name="Park H.-J."/>
            <person name="Ramirez L."/>
            <person name="Alfaro M."/>
            <person name="Sun H."/>
            <person name="Tritt A."/>
            <person name="Yoshinaga Y."/>
            <person name="Zwiers L.-H."/>
            <person name="Turgeon B."/>
            <person name="Goodwin S."/>
            <person name="Spatafora J."/>
            <person name="Crous P."/>
            <person name="Grigoriev I."/>
        </authorList>
    </citation>
    <scope>NUCLEOTIDE SEQUENCE</scope>
    <source>
        <strain evidence="1">ATCC 200398</strain>
    </source>
</reference>
<dbReference type="Proteomes" id="UP000799755">
    <property type="component" value="Unassembled WGS sequence"/>
</dbReference>
<sequence length="178" mass="20331">MFVGRILPLYTHGRITQERMMPTRLLEKNEFKNAKAPDPFLFVEWQVYRSQGNHRLWYEIRLKHTNTLLTFNFDGLIAISGIISRIRVRTGVAGIGSLTLTLVAALVRALNRGDILRLLHAKVTYFFKSRSFKLRVCCVPLKSRAEPGLLFLFALVNPMKSTTYRATPYSISQISGSI</sequence>
<protein>
    <submittedName>
        <fullName evidence="1">Uncharacterized protein</fullName>
    </submittedName>
</protein>
<proteinExistence type="predicted"/>
<keyword evidence="2" id="KW-1185">Reference proteome</keyword>